<reference evidence="1" key="1">
    <citation type="submission" date="2016-10" db="EMBL/GenBank/DDBJ databases">
        <authorList>
            <person name="de Groot N.N."/>
        </authorList>
    </citation>
    <scope>NUCLEOTIDE SEQUENCE</scope>
</reference>
<dbReference type="EMBL" id="FPHM01000266">
    <property type="protein sequence ID" value="SFV71552.1"/>
    <property type="molecule type" value="Genomic_DNA"/>
</dbReference>
<gene>
    <name evidence="1" type="ORF">MNB_SV-13-1266</name>
</gene>
<evidence type="ECO:0000313" key="1">
    <source>
        <dbReference type="EMBL" id="SFV71552.1"/>
    </source>
</evidence>
<proteinExistence type="predicted"/>
<sequence>METVSKEKTEKECKEITKRGNVLIDYFGWKKFRLKYIGDFTYTNLLINKTFRVDSDGSVIEVKK</sequence>
<accession>A0A1W1D0X3</accession>
<protein>
    <submittedName>
        <fullName evidence="1">Uncharacterized protein</fullName>
    </submittedName>
</protein>
<dbReference type="AlphaFoldDB" id="A0A1W1D0X3"/>
<name>A0A1W1D0X3_9ZZZZ</name>
<organism evidence="1">
    <name type="scientific">hydrothermal vent metagenome</name>
    <dbReference type="NCBI Taxonomy" id="652676"/>
    <lineage>
        <taxon>unclassified sequences</taxon>
        <taxon>metagenomes</taxon>
        <taxon>ecological metagenomes</taxon>
    </lineage>
</organism>